<keyword evidence="4" id="KW-0732">Signal</keyword>
<dbReference type="Gene3D" id="3.40.50.1110">
    <property type="entry name" value="SGNH hydrolase"/>
    <property type="match status" value="1"/>
</dbReference>
<dbReference type="Proteomes" id="UP001345219">
    <property type="component" value="Chromosome 19"/>
</dbReference>
<evidence type="ECO:0000256" key="1">
    <source>
        <dbReference type="ARBA" id="ARBA00008668"/>
    </source>
</evidence>
<evidence type="ECO:0000313" key="5">
    <source>
        <dbReference type="EMBL" id="KAK4740716.1"/>
    </source>
</evidence>
<keyword evidence="6" id="KW-1185">Reference proteome</keyword>
<gene>
    <name evidence="5" type="ORF">SAY87_024304</name>
</gene>
<evidence type="ECO:0000256" key="4">
    <source>
        <dbReference type="SAM" id="SignalP"/>
    </source>
</evidence>
<protein>
    <recommendedName>
        <fullName evidence="7">GDSL esterase/lipase</fullName>
    </recommendedName>
</protein>
<evidence type="ECO:0000313" key="6">
    <source>
        <dbReference type="Proteomes" id="UP001345219"/>
    </source>
</evidence>
<reference evidence="5 6" key="1">
    <citation type="journal article" date="2023" name="Hortic Res">
        <title>Pangenome of water caltrop reveals structural variations and asymmetric subgenome divergence after allopolyploidization.</title>
        <authorList>
            <person name="Zhang X."/>
            <person name="Chen Y."/>
            <person name="Wang L."/>
            <person name="Yuan Y."/>
            <person name="Fang M."/>
            <person name="Shi L."/>
            <person name="Lu R."/>
            <person name="Comes H.P."/>
            <person name="Ma Y."/>
            <person name="Chen Y."/>
            <person name="Huang G."/>
            <person name="Zhou Y."/>
            <person name="Zheng Z."/>
            <person name="Qiu Y."/>
        </authorList>
    </citation>
    <scope>NUCLEOTIDE SEQUENCE [LARGE SCALE GENOMIC DNA]</scope>
    <source>
        <tissue evidence="5">Roots</tissue>
    </source>
</reference>
<dbReference type="GO" id="GO:0016788">
    <property type="term" value="F:hydrolase activity, acting on ester bonds"/>
    <property type="evidence" value="ECO:0007669"/>
    <property type="project" value="InterPro"/>
</dbReference>
<evidence type="ECO:0000256" key="3">
    <source>
        <dbReference type="SAM" id="MobiDB-lite"/>
    </source>
</evidence>
<comment type="similarity">
    <text evidence="1">Belongs to the 'GDSL' lipolytic enzyme family.</text>
</comment>
<feature type="compositionally biased region" description="Low complexity" evidence="3">
    <location>
        <begin position="116"/>
        <end position="145"/>
    </location>
</feature>
<comment type="caution">
    <text evidence="5">The sequence shown here is derived from an EMBL/GenBank/DDBJ whole genome shotgun (WGS) entry which is preliminary data.</text>
</comment>
<proteinExistence type="inferred from homology"/>
<sequence>MAKHTVVLLGAVVALLALLASPALAHNTNSTTNIYNTNININLSGAFKSVFAFGGSGTDNGNARLTGQLQNFVGGWKNIVEGHLAAGLGTGSSTGSDGGGEGASGTVPGSAGGASGLVSASTSEGGISGSASAGGDASGTVSGSASSGGGTPGNGLCNGGLVIDYLCDALGISPVPPYQNHTADFSDGANFALSGSTALPESFFNHKNILSLMLKNVPKRIDQQLQWFNNFIQKAKNGGGSGTKPDMANSLFWIGGVGAQDFARIHNVPNLSSSWLSKNNIEQVANLIQGLVKQGAKYMVIQGLPPVGCLPLHLLLSPITERDQNGCAAKVNKVVMNHNELLQRRLGQLQKKFPQCVFVYADFWKAYMKVLSGYHQFGFAEPFKACCGSRNGVFNFNLRHLCGSPKTFVCQDASKHMVWDGVHFTAAMHHAIAKMFIHGGCTHPSIEQLVEMKMGKIRR</sequence>
<dbReference type="AlphaFoldDB" id="A0AAN7GCK5"/>
<dbReference type="PANTHER" id="PTHR22835:SF532">
    <property type="entry name" value="SERINE-RICH ADHESIN FOR PLATELETS-LIKE ISOFORM X1"/>
    <property type="match status" value="1"/>
</dbReference>
<dbReference type="PANTHER" id="PTHR22835">
    <property type="entry name" value="ZINC FINGER FYVE DOMAIN CONTAINING PROTEIN"/>
    <property type="match status" value="1"/>
</dbReference>
<feature type="signal peptide" evidence="4">
    <location>
        <begin position="1"/>
        <end position="25"/>
    </location>
</feature>
<evidence type="ECO:0008006" key="7">
    <source>
        <dbReference type="Google" id="ProtNLM"/>
    </source>
</evidence>
<dbReference type="InterPro" id="IPR036514">
    <property type="entry name" value="SGNH_hydro_sf"/>
</dbReference>
<feature type="compositionally biased region" description="Gly residues" evidence="3">
    <location>
        <begin position="90"/>
        <end position="103"/>
    </location>
</feature>
<dbReference type="EMBL" id="JAXIOK010000024">
    <property type="protein sequence ID" value="KAK4740716.1"/>
    <property type="molecule type" value="Genomic_DNA"/>
</dbReference>
<accession>A0AAN7GCK5</accession>
<dbReference type="Pfam" id="PF00657">
    <property type="entry name" value="Lipase_GDSL"/>
    <property type="match status" value="1"/>
</dbReference>
<evidence type="ECO:0000256" key="2">
    <source>
        <dbReference type="ARBA" id="ARBA00023180"/>
    </source>
</evidence>
<organism evidence="5 6">
    <name type="scientific">Trapa incisa</name>
    <dbReference type="NCBI Taxonomy" id="236973"/>
    <lineage>
        <taxon>Eukaryota</taxon>
        <taxon>Viridiplantae</taxon>
        <taxon>Streptophyta</taxon>
        <taxon>Embryophyta</taxon>
        <taxon>Tracheophyta</taxon>
        <taxon>Spermatophyta</taxon>
        <taxon>Magnoliopsida</taxon>
        <taxon>eudicotyledons</taxon>
        <taxon>Gunneridae</taxon>
        <taxon>Pentapetalae</taxon>
        <taxon>rosids</taxon>
        <taxon>malvids</taxon>
        <taxon>Myrtales</taxon>
        <taxon>Lythraceae</taxon>
        <taxon>Trapa</taxon>
    </lineage>
</organism>
<feature type="region of interest" description="Disordered" evidence="3">
    <location>
        <begin position="90"/>
        <end position="150"/>
    </location>
</feature>
<keyword evidence="2" id="KW-0325">Glycoprotein</keyword>
<name>A0AAN7GCK5_9MYRT</name>
<feature type="chain" id="PRO_5043036132" description="GDSL esterase/lipase" evidence="4">
    <location>
        <begin position="26"/>
        <end position="459"/>
    </location>
</feature>
<dbReference type="InterPro" id="IPR001087">
    <property type="entry name" value="GDSL"/>
</dbReference>